<comment type="caution">
    <text evidence="2">The sequence shown here is derived from an EMBL/GenBank/DDBJ whole genome shotgun (WGS) entry which is preliminary data.</text>
</comment>
<proteinExistence type="predicted"/>
<dbReference type="AlphaFoldDB" id="A0AA40AK74"/>
<sequence>MWPPAATRLGAFCGHLSENAQLDAVLQLLFVFGLAVWLLLGAPIRIFQLYGAKLVVLPNRRGYFKIAGTVTLFALQLASLVFGILNHAHWGLLASRVLSFVAAFAVCVLSFLEHGRNVVPSTLLTIYFAGLLYVAWNLCHPWGLPSVIFAARALVLVLEGPVKTDILREPYDKLSPEETAGFFGVVFWWVNKILKKG</sequence>
<protein>
    <submittedName>
        <fullName evidence="2">Uncharacterized protein</fullName>
    </submittedName>
</protein>
<keyword evidence="3" id="KW-1185">Reference proteome</keyword>
<evidence type="ECO:0000256" key="1">
    <source>
        <dbReference type="SAM" id="Phobius"/>
    </source>
</evidence>
<feature type="transmembrane region" description="Helical" evidence="1">
    <location>
        <begin position="63"/>
        <end position="84"/>
    </location>
</feature>
<dbReference type="GeneID" id="85323128"/>
<keyword evidence="1" id="KW-0472">Membrane</keyword>
<dbReference type="Proteomes" id="UP001172101">
    <property type="component" value="Unassembled WGS sequence"/>
</dbReference>
<keyword evidence="1" id="KW-1133">Transmembrane helix</keyword>
<organism evidence="2 3">
    <name type="scientific">Lasiosphaeria miniovina</name>
    <dbReference type="NCBI Taxonomy" id="1954250"/>
    <lineage>
        <taxon>Eukaryota</taxon>
        <taxon>Fungi</taxon>
        <taxon>Dikarya</taxon>
        <taxon>Ascomycota</taxon>
        <taxon>Pezizomycotina</taxon>
        <taxon>Sordariomycetes</taxon>
        <taxon>Sordariomycetidae</taxon>
        <taxon>Sordariales</taxon>
        <taxon>Lasiosphaeriaceae</taxon>
        <taxon>Lasiosphaeria</taxon>
    </lineage>
</organism>
<keyword evidence="1" id="KW-0812">Transmembrane</keyword>
<accession>A0AA40AK74</accession>
<feature type="transmembrane region" description="Helical" evidence="1">
    <location>
        <begin position="118"/>
        <end position="136"/>
    </location>
</feature>
<gene>
    <name evidence="2" type="ORF">B0T26DRAFT_675615</name>
</gene>
<feature type="transmembrane region" description="Helical" evidence="1">
    <location>
        <begin position="90"/>
        <end position="111"/>
    </location>
</feature>
<dbReference type="EMBL" id="JAUIRO010000004">
    <property type="protein sequence ID" value="KAK0717285.1"/>
    <property type="molecule type" value="Genomic_DNA"/>
</dbReference>
<feature type="transmembrane region" description="Helical" evidence="1">
    <location>
        <begin position="24"/>
        <end position="42"/>
    </location>
</feature>
<reference evidence="2" key="1">
    <citation type="submission" date="2023-06" db="EMBL/GenBank/DDBJ databases">
        <title>Genome-scale phylogeny and comparative genomics of the fungal order Sordariales.</title>
        <authorList>
            <consortium name="Lawrence Berkeley National Laboratory"/>
            <person name="Hensen N."/>
            <person name="Bonometti L."/>
            <person name="Westerberg I."/>
            <person name="Brannstrom I.O."/>
            <person name="Guillou S."/>
            <person name="Cros-Aarteil S."/>
            <person name="Calhoun S."/>
            <person name="Haridas S."/>
            <person name="Kuo A."/>
            <person name="Mondo S."/>
            <person name="Pangilinan J."/>
            <person name="Riley R."/>
            <person name="LaButti K."/>
            <person name="Andreopoulos B."/>
            <person name="Lipzen A."/>
            <person name="Chen C."/>
            <person name="Yanf M."/>
            <person name="Daum C."/>
            <person name="Ng V."/>
            <person name="Clum A."/>
            <person name="Steindorff A."/>
            <person name="Ohm R."/>
            <person name="Martin F."/>
            <person name="Silar P."/>
            <person name="Natvig D."/>
            <person name="Lalanne C."/>
            <person name="Gautier V."/>
            <person name="Ament-velasquez S.L."/>
            <person name="Kruys A."/>
            <person name="Hutchinson M.I."/>
            <person name="Powell A.J."/>
            <person name="Barry K."/>
            <person name="Miller A.N."/>
            <person name="Grigoriev I.V."/>
            <person name="Debuchy R."/>
            <person name="Gladieux P."/>
            <person name="Thoren M.H."/>
            <person name="Johannesson H."/>
        </authorList>
    </citation>
    <scope>NUCLEOTIDE SEQUENCE</scope>
    <source>
        <strain evidence="2">SMH2392-1A</strain>
    </source>
</reference>
<evidence type="ECO:0000313" key="3">
    <source>
        <dbReference type="Proteomes" id="UP001172101"/>
    </source>
</evidence>
<name>A0AA40AK74_9PEZI</name>
<dbReference type="RefSeq" id="XP_060296078.1">
    <property type="nucleotide sequence ID" value="XM_060439858.1"/>
</dbReference>
<evidence type="ECO:0000313" key="2">
    <source>
        <dbReference type="EMBL" id="KAK0717285.1"/>
    </source>
</evidence>